<dbReference type="InterPro" id="IPR001789">
    <property type="entry name" value="Sig_transdc_resp-reg_receiver"/>
</dbReference>
<organism evidence="8 9">
    <name type="scientific">Cupriavidus basilensis</name>
    <dbReference type="NCBI Taxonomy" id="68895"/>
    <lineage>
        <taxon>Bacteria</taxon>
        <taxon>Pseudomonadati</taxon>
        <taxon>Pseudomonadota</taxon>
        <taxon>Betaproteobacteria</taxon>
        <taxon>Burkholderiales</taxon>
        <taxon>Burkholderiaceae</taxon>
        <taxon>Cupriavidus</taxon>
    </lineage>
</organism>
<dbReference type="PANTHER" id="PTHR48111">
    <property type="entry name" value="REGULATOR OF RPOS"/>
    <property type="match status" value="1"/>
</dbReference>
<dbReference type="Pfam" id="PF00072">
    <property type="entry name" value="Response_reg"/>
    <property type="match status" value="1"/>
</dbReference>
<dbReference type="InterPro" id="IPR011006">
    <property type="entry name" value="CheY-like_superfamily"/>
</dbReference>
<reference evidence="8 9" key="1">
    <citation type="submission" date="2020-10" db="EMBL/GenBank/DDBJ databases">
        <title>Complete genome sequence of Cupriavidus basilensis CCUG 49340T.</title>
        <authorList>
            <person name="Salva-Serra F."/>
            <person name="Donoso R.A."/>
            <person name="Cho K.H."/>
            <person name="Yoo J.A."/>
            <person name="Lee K."/>
            <person name="Yoon S.-H."/>
            <person name="Perez-Pantoja D."/>
            <person name="Moore E.R.B."/>
        </authorList>
    </citation>
    <scope>NUCLEOTIDE SEQUENCE [LARGE SCALE GENOMIC DNA]</scope>
    <source>
        <strain evidence="9">CCUG 49340</strain>
    </source>
</reference>
<evidence type="ECO:0000256" key="3">
    <source>
        <dbReference type="ARBA" id="ARBA00023015"/>
    </source>
</evidence>
<dbReference type="GO" id="GO:0032993">
    <property type="term" value="C:protein-DNA complex"/>
    <property type="evidence" value="ECO:0007669"/>
    <property type="project" value="TreeGrafter"/>
</dbReference>
<keyword evidence="2" id="KW-0902">Two-component regulatory system</keyword>
<evidence type="ECO:0000256" key="6">
    <source>
        <dbReference type="PROSITE-ProRule" id="PRU00169"/>
    </source>
</evidence>
<feature type="domain" description="Response regulatory" evidence="7">
    <location>
        <begin position="3"/>
        <end position="115"/>
    </location>
</feature>
<feature type="modified residue" description="4-aspartylphosphate" evidence="6">
    <location>
        <position position="50"/>
    </location>
</feature>
<evidence type="ECO:0000313" key="8">
    <source>
        <dbReference type="EMBL" id="QOT78519.1"/>
    </source>
</evidence>
<keyword evidence="5" id="KW-0804">Transcription</keyword>
<dbReference type="AlphaFoldDB" id="A0A643FN56"/>
<evidence type="ECO:0000256" key="5">
    <source>
        <dbReference type="ARBA" id="ARBA00023163"/>
    </source>
</evidence>
<name>A0A643FN56_9BURK</name>
<proteinExistence type="predicted"/>
<dbReference type="InterPro" id="IPR039420">
    <property type="entry name" value="WalR-like"/>
</dbReference>
<keyword evidence="3" id="KW-0805">Transcription regulation</keyword>
<dbReference type="EMBL" id="CP062803">
    <property type="protein sequence ID" value="QOT78519.1"/>
    <property type="molecule type" value="Genomic_DNA"/>
</dbReference>
<dbReference type="SMART" id="SM00448">
    <property type="entry name" value="REC"/>
    <property type="match status" value="1"/>
</dbReference>
<dbReference type="GO" id="GO:0006355">
    <property type="term" value="P:regulation of DNA-templated transcription"/>
    <property type="evidence" value="ECO:0007669"/>
    <property type="project" value="TreeGrafter"/>
</dbReference>
<dbReference type="Proteomes" id="UP000397656">
    <property type="component" value="Chromosome 1"/>
</dbReference>
<evidence type="ECO:0000313" key="9">
    <source>
        <dbReference type="Proteomes" id="UP000397656"/>
    </source>
</evidence>
<dbReference type="GO" id="GO:0000976">
    <property type="term" value="F:transcription cis-regulatory region binding"/>
    <property type="evidence" value="ECO:0007669"/>
    <property type="project" value="TreeGrafter"/>
</dbReference>
<dbReference type="PROSITE" id="PS50110">
    <property type="entry name" value="RESPONSE_REGULATORY"/>
    <property type="match status" value="1"/>
</dbReference>
<dbReference type="GO" id="GO:0000156">
    <property type="term" value="F:phosphorelay response regulator activity"/>
    <property type="evidence" value="ECO:0007669"/>
    <property type="project" value="TreeGrafter"/>
</dbReference>
<evidence type="ECO:0000256" key="1">
    <source>
        <dbReference type="ARBA" id="ARBA00022553"/>
    </source>
</evidence>
<dbReference type="GO" id="GO:0005829">
    <property type="term" value="C:cytosol"/>
    <property type="evidence" value="ECO:0007669"/>
    <property type="project" value="TreeGrafter"/>
</dbReference>
<sequence length="126" mass="14063">MRRILLLEDEIELREEMAAFLQKRQWQVLQVGNVAEFSSLGDQADIAVIDIMLPDGCGFDVIDALRRQWPYCGIVMLTALGSDHGKRQAFDSGADRYLVKPIKLLELDAILNDLSQRLTAGSTLSA</sequence>
<keyword evidence="4" id="KW-0238">DNA-binding</keyword>
<evidence type="ECO:0000259" key="7">
    <source>
        <dbReference type="PROSITE" id="PS50110"/>
    </source>
</evidence>
<dbReference type="PANTHER" id="PTHR48111:SF1">
    <property type="entry name" value="TWO-COMPONENT RESPONSE REGULATOR ORR33"/>
    <property type="match status" value="1"/>
</dbReference>
<gene>
    <name evidence="8" type="ORF">F7R26_008830</name>
</gene>
<dbReference type="SUPFAM" id="SSF52172">
    <property type="entry name" value="CheY-like"/>
    <property type="match status" value="1"/>
</dbReference>
<dbReference type="Gene3D" id="3.40.50.2300">
    <property type="match status" value="1"/>
</dbReference>
<evidence type="ECO:0000256" key="2">
    <source>
        <dbReference type="ARBA" id="ARBA00023012"/>
    </source>
</evidence>
<keyword evidence="1 6" id="KW-0597">Phosphoprotein</keyword>
<evidence type="ECO:0000256" key="4">
    <source>
        <dbReference type="ARBA" id="ARBA00023125"/>
    </source>
</evidence>
<dbReference type="CDD" id="cd00156">
    <property type="entry name" value="REC"/>
    <property type="match status" value="1"/>
</dbReference>
<protein>
    <submittedName>
        <fullName evidence="8">Response regulator transcription factor</fullName>
    </submittedName>
</protein>
<accession>A0A643FN56</accession>